<comment type="caution">
    <text evidence="6">The sequence shown here is derived from an EMBL/GenBank/DDBJ whole genome shotgun (WGS) entry which is preliminary data.</text>
</comment>
<dbReference type="Proteomes" id="UP000572680">
    <property type="component" value="Unassembled WGS sequence"/>
</dbReference>
<accession>A0A7W3QKR3</accession>
<dbReference type="PANTHER" id="PTHR43335">
    <property type="entry name" value="ABC TRANSPORTER, ATP-BINDING PROTEIN"/>
    <property type="match status" value="1"/>
</dbReference>
<keyword evidence="2" id="KW-0813">Transport</keyword>
<sequence length="305" mass="32147">MITLRGLTKRYGDTTAVDGLTLEIGAGRVTGFLGPNGAGKSTTMRMIVGLDRPTAGEALVGGRPYATLRWPLREVGALLDAKALHPGRSARAHLLAMARGNGIPARRVDEVLETVGLTAVADRRAGTFSLGMGQRLGIAGALLGDPRVLLFDEPVNGLDPDGVLWVRRLMRSLAAEGRTVFVSSHLMSEMELTADRLVVIGRGRLLADAPTAEIIAGSSRNVVCVRSPEAATLARALTERLGAEARRAGDTLTVSGVAIERVGLLAHELNVPLLELRTQAASLEEAYMELTGASVEYGVSDRAGV</sequence>
<dbReference type="EMBL" id="JACJIA010000002">
    <property type="protein sequence ID" value="MBA8950203.1"/>
    <property type="molecule type" value="Genomic_DNA"/>
</dbReference>
<dbReference type="InterPro" id="IPR003593">
    <property type="entry name" value="AAA+_ATPase"/>
</dbReference>
<evidence type="ECO:0000256" key="3">
    <source>
        <dbReference type="ARBA" id="ARBA00022741"/>
    </source>
</evidence>
<dbReference type="GO" id="GO:0005524">
    <property type="term" value="F:ATP binding"/>
    <property type="evidence" value="ECO:0007669"/>
    <property type="project" value="UniProtKB-KW"/>
</dbReference>
<dbReference type="PROSITE" id="PS50893">
    <property type="entry name" value="ABC_TRANSPORTER_2"/>
    <property type="match status" value="1"/>
</dbReference>
<dbReference type="RefSeq" id="WP_182842659.1">
    <property type="nucleotide sequence ID" value="NZ_BAAALP010000035.1"/>
</dbReference>
<keyword evidence="3" id="KW-0547">Nucleotide-binding</keyword>
<name>A0A7W3QKR3_ACTNM</name>
<reference evidence="6 7" key="1">
    <citation type="submission" date="2020-08" db="EMBL/GenBank/DDBJ databases">
        <title>Genomic Encyclopedia of Type Strains, Phase IV (KMG-IV): sequencing the most valuable type-strain genomes for metagenomic binning, comparative biology and taxonomic classification.</title>
        <authorList>
            <person name="Goeker M."/>
        </authorList>
    </citation>
    <scope>NUCLEOTIDE SEQUENCE [LARGE SCALE GENOMIC DNA]</scope>
    <source>
        <strain evidence="6 7">DSM 44197</strain>
    </source>
</reference>
<dbReference type="SUPFAM" id="SSF52540">
    <property type="entry name" value="P-loop containing nucleoside triphosphate hydrolases"/>
    <property type="match status" value="1"/>
</dbReference>
<evidence type="ECO:0000313" key="6">
    <source>
        <dbReference type="EMBL" id="MBA8950203.1"/>
    </source>
</evidence>
<gene>
    <name evidence="6" type="ORF">HNR61_001816</name>
</gene>
<dbReference type="AlphaFoldDB" id="A0A7W3QKR3"/>
<comment type="similarity">
    <text evidence="1">Belongs to the ABC transporter superfamily.</text>
</comment>
<dbReference type="InterPro" id="IPR027417">
    <property type="entry name" value="P-loop_NTPase"/>
</dbReference>
<evidence type="ECO:0000259" key="5">
    <source>
        <dbReference type="PROSITE" id="PS50893"/>
    </source>
</evidence>
<dbReference type="SMART" id="SM00382">
    <property type="entry name" value="AAA"/>
    <property type="match status" value="1"/>
</dbReference>
<evidence type="ECO:0000256" key="4">
    <source>
        <dbReference type="ARBA" id="ARBA00022840"/>
    </source>
</evidence>
<dbReference type="PANTHER" id="PTHR43335:SF4">
    <property type="entry name" value="ABC TRANSPORTER, ATP-BINDING PROTEIN"/>
    <property type="match status" value="1"/>
</dbReference>
<organism evidence="6 7">
    <name type="scientific">Actinomadura namibiensis</name>
    <dbReference type="NCBI Taxonomy" id="182080"/>
    <lineage>
        <taxon>Bacteria</taxon>
        <taxon>Bacillati</taxon>
        <taxon>Actinomycetota</taxon>
        <taxon>Actinomycetes</taxon>
        <taxon>Streptosporangiales</taxon>
        <taxon>Thermomonosporaceae</taxon>
        <taxon>Actinomadura</taxon>
    </lineage>
</organism>
<dbReference type="Gene3D" id="3.40.50.300">
    <property type="entry name" value="P-loop containing nucleotide triphosphate hydrolases"/>
    <property type="match status" value="1"/>
</dbReference>
<evidence type="ECO:0000256" key="1">
    <source>
        <dbReference type="ARBA" id="ARBA00005417"/>
    </source>
</evidence>
<evidence type="ECO:0000313" key="7">
    <source>
        <dbReference type="Proteomes" id="UP000572680"/>
    </source>
</evidence>
<evidence type="ECO:0000256" key="2">
    <source>
        <dbReference type="ARBA" id="ARBA00022448"/>
    </source>
</evidence>
<protein>
    <submittedName>
        <fullName evidence="6">ABC-2 type transport system ATP-binding protein</fullName>
    </submittedName>
</protein>
<keyword evidence="7" id="KW-1185">Reference proteome</keyword>
<proteinExistence type="inferred from homology"/>
<keyword evidence="4 6" id="KW-0067">ATP-binding</keyword>
<dbReference type="Pfam" id="PF00005">
    <property type="entry name" value="ABC_tran"/>
    <property type="match status" value="1"/>
</dbReference>
<feature type="domain" description="ABC transporter" evidence="5">
    <location>
        <begin position="2"/>
        <end position="227"/>
    </location>
</feature>
<dbReference type="InterPro" id="IPR003439">
    <property type="entry name" value="ABC_transporter-like_ATP-bd"/>
</dbReference>
<dbReference type="GO" id="GO:0016887">
    <property type="term" value="F:ATP hydrolysis activity"/>
    <property type="evidence" value="ECO:0007669"/>
    <property type="project" value="InterPro"/>
</dbReference>